<proteinExistence type="predicted"/>
<sequence>MPSPPISPAISAERKRVIEAALADGFTPFGQSGGRGSSAQEGARRLGMNVSSLMSWIRTQERRALEGAENFLPDWSLFKPPAAAKLSSSRAMVLVKRDARRFLLTAAQDDTPVHASFWANLLAYAHDIGAEIRVGGFTYQKGLFEDHATRTAAFAREVHPYLFHDNNDCGPLVFAAKMNTLPTAVRPLSDLHTHPRGAWGVFPHAKIQLVSVPALPGRHPAMIMTTGACTIANYIEKKAGLKAEFHHQIGATIVEVDPQDRVFCRQISATDDGAFQDLDVVVRAGVVTRGHRVEEISWGDIHREQLDPTVARAAWGLDLARDEIISSDNMLDALKPRHQAWHDLLDFQARNHHRRDDHAFMFGMMVEGTDRVDAANKACAEFLRRTARDFCTSVVVASNHNEAMHRWLRETDPRKDPLNLRFWCQANDAIYAAKEAGDREFDVFKWALERHDPANLEDIVFVPRNGSYLVCQEAGGVEIGLHGDEGPNGARGSAMSLARVAVRLNIGHSHSAAILDGVYQAGLCGLLDQQYNTGPSSWSHTQIVTYRSAKRTLVTLIDGKWRA</sequence>
<keyword evidence="2" id="KW-1185">Reference proteome</keyword>
<dbReference type="EMBL" id="JAOTJD010000005">
    <property type="protein sequence ID" value="MFD3263236.1"/>
    <property type="molecule type" value="Genomic_DNA"/>
</dbReference>
<gene>
    <name evidence="1" type="ORF">OCL97_04550</name>
</gene>
<reference evidence="1 2" key="1">
    <citation type="submission" date="2022-09" db="EMBL/GenBank/DDBJ databases">
        <title>New species of Phenylobacterium.</title>
        <authorList>
            <person name="Mieszkin S."/>
        </authorList>
    </citation>
    <scope>NUCLEOTIDE SEQUENCE [LARGE SCALE GENOMIC DNA]</scope>
    <source>
        <strain evidence="1 2">HK31-G</strain>
    </source>
</reference>
<dbReference type="Proteomes" id="UP001598130">
    <property type="component" value="Unassembled WGS sequence"/>
</dbReference>
<dbReference type="RefSeq" id="WP_377368015.1">
    <property type="nucleotide sequence ID" value="NZ_JAOTJD010000005.1"/>
</dbReference>
<comment type="caution">
    <text evidence="1">The sequence shown here is derived from an EMBL/GenBank/DDBJ whole genome shotgun (WGS) entry which is preliminary data.</text>
</comment>
<organism evidence="1 2">
    <name type="scientific">Phenylobacterium ferrooxidans</name>
    <dbReference type="NCBI Taxonomy" id="2982689"/>
    <lineage>
        <taxon>Bacteria</taxon>
        <taxon>Pseudomonadati</taxon>
        <taxon>Pseudomonadota</taxon>
        <taxon>Alphaproteobacteria</taxon>
        <taxon>Caulobacterales</taxon>
        <taxon>Caulobacteraceae</taxon>
        <taxon>Phenylobacterium</taxon>
    </lineage>
</organism>
<name>A0ABW6CNC2_9CAUL</name>
<protein>
    <submittedName>
        <fullName evidence="1">Uncharacterized protein</fullName>
    </submittedName>
</protein>
<evidence type="ECO:0000313" key="2">
    <source>
        <dbReference type="Proteomes" id="UP001598130"/>
    </source>
</evidence>
<accession>A0ABW6CNC2</accession>
<evidence type="ECO:0000313" key="1">
    <source>
        <dbReference type="EMBL" id="MFD3263236.1"/>
    </source>
</evidence>